<accession>A0A254Q3A9</accession>
<dbReference type="GO" id="GO:0008682">
    <property type="term" value="F:3-demethoxyubiquinol 3-hydroxylase activity"/>
    <property type="evidence" value="ECO:0007669"/>
    <property type="project" value="TreeGrafter"/>
</dbReference>
<dbReference type="InterPro" id="IPR011566">
    <property type="entry name" value="Ubq_synth_Coq7"/>
</dbReference>
<comment type="caution">
    <text evidence="8">The sequence shown here is derived from an EMBL/GenBank/DDBJ whole genome shotgun (WGS) entry which is preliminary data.</text>
</comment>
<keyword evidence="9" id="KW-1185">Reference proteome</keyword>
<evidence type="ECO:0008006" key="10">
    <source>
        <dbReference type="Google" id="ProtNLM"/>
    </source>
</evidence>
<evidence type="ECO:0000313" key="8">
    <source>
        <dbReference type="EMBL" id="OWS71341.1"/>
    </source>
</evidence>
<evidence type="ECO:0000256" key="4">
    <source>
        <dbReference type="ARBA" id="ARBA00023002"/>
    </source>
</evidence>
<reference evidence="8 9" key="1">
    <citation type="submission" date="2017-05" db="EMBL/GenBank/DDBJ databases">
        <title>Polynucleobacter sp. MWH-K35W1 isolated from the permanently anoxic monimolimnion of a meromictic lake.</title>
        <authorList>
            <person name="Hahn M.W."/>
        </authorList>
    </citation>
    <scope>NUCLEOTIDE SEQUENCE [LARGE SCALE GENOMIC DNA]</scope>
    <source>
        <strain evidence="8 9">MWH-K35W1</strain>
    </source>
</reference>
<keyword evidence="7" id="KW-0472">Membrane</keyword>
<dbReference type="PANTHER" id="PTHR11237:SF4">
    <property type="entry name" value="5-DEMETHOXYUBIQUINONE HYDROXYLASE, MITOCHONDRIAL"/>
    <property type="match status" value="1"/>
</dbReference>
<protein>
    <recommendedName>
        <fullName evidence="10">Ubiquinone biosynthesis protein COQ7</fullName>
    </recommendedName>
</protein>
<dbReference type="OrthoDB" id="5294764at2"/>
<proteinExistence type="predicted"/>
<keyword evidence="5" id="KW-0408">Iron</keyword>
<evidence type="ECO:0000313" key="9">
    <source>
        <dbReference type="Proteomes" id="UP000198104"/>
    </source>
</evidence>
<keyword evidence="2" id="KW-0831">Ubiquinone biosynthesis</keyword>
<evidence type="ECO:0000256" key="7">
    <source>
        <dbReference type="ARBA" id="ARBA00023136"/>
    </source>
</evidence>
<evidence type="ECO:0000256" key="2">
    <source>
        <dbReference type="ARBA" id="ARBA00022688"/>
    </source>
</evidence>
<dbReference type="SUPFAM" id="SSF47240">
    <property type="entry name" value="Ferritin-like"/>
    <property type="match status" value="1"/>
</dbReference>
<dbReference type="Proteomes" id="UP000198104">
    <property type="component" value="Unassembled WGS sequence"/>
</dbReference>
<dbReference type="GO" id="GO:0046872">
    <property type="term" value="F:metal ion binding"/>
    <property type="evidence" value="ECO:0007669"/>
    <property type="project" value="UniProtKB-KW"/>
</dbReference>
<dbReference type="InterPro" id="IPR009078">
    <property type="entry name" value="Ferritin-like_SF"/>
</dbReference>
<dbReference type="Pfam" id="PF03232">
    <property type="entry name" value="COQ7"/>
    <property type="match status" value="1"/>
</dbReference>
<dbReference type="CDD" id="cd01042">
    <property type="entry name" value="DMQH"/>
    <property type="match status" value="1"/>
</dbReference>
<dbReference type="RefSeq" id="WP_088527749.1">
    <property type="nucleotide sequence ID" value="NZ_NGUO01000011.1"/>
</dbReference>
<evidence type="ECO:0000256" key="6">
    <source>
        <dbReference type="ARBA" id="ARBA00023033"/>
    </source>
</evidence>
<name>A0A254Q3A9_9BURK</name>
<keyword evidence="6" id="KW-0503">Monooxygenase</keyword>
<evidence type="ECO:0000256" key="5">
    <source>
        <dbReference type="ARBA" id="ARBA00023004"/>
    </source>
</evidence>
<dbReference type="PANTHER" id="PTHR11237">
    <property type="entry name" value="COENZYME Q10 BIOSYNTHESIS PROTEIN 7"/>
    <property type="match status" value="1"/>
</dbReference>
<gene>
    <name evidence="8" type="ORF">CBI30_07860</name>
</gene>
<sequence>MSGVIERSHASYSVYLERELRSDHAGETGAIYIYKGIIAIAKLRKDQELISFAKHHGATEAEHLQLIESIFEAKHRSRLLVPWRIAGWLTGAIPALFGRKAVYATIDAVETFVEQHYQQQIEYLQKNGSHDDLLKLLMRCQADEINHKNEARSKVVSPRPLTLRLWCALVRSGSAVAVLLARQI</sequence>
<keyword evidence="3" id="KW-0479">Metal-binding</keyword>
<evidence type="ECO:0000256" key="3">
    <source>
        <dbReference type="ARBA" id="ARBA00022723"/>
    </source>
</evidence>
<dbReference type="GO" id="GO:0006744">
    <property type="term" value="P:ubiquinone biosynthetic process"/>
    <property type="evidence" value="ECO:0007669"/>
    <property type="project" value="UniProtKB-KW"/>
</dbReference>
<keyword evidence="4" id="KW-0560">Oxidoreductase</keyword>
<dbReference type="AlphaFoldDB" id="A0A254Q3A9"/>
<dbReference type="EMBL" id="NGUO01000011">
    <property type="protein sequence ID" value="OWS71341.1"/>
    <property type="molecule type" value="Genomic_DNA"/>
</dbReference>
<organism evidence="8 9">
    <name type="scientific">Polynucleobacter aenigmaticus</name>
    <dbReference type="NCBI Taxonomy" id="1743164"/>
    <lineage>
        <taxon>Bacteria</taxon>
        <taxon>Pseudomonadati</taxon>
        <taxon>Pseudomonadota</taxon>
        <taxon>Betaproteobacteria</taxon>
        <taxon>Burkholderiales</taxon>
        <taxon>Burkholderiaceae</taxon>
        <taxon>Polynucleobacter</taxon>
    </lineage>
</organism>
<comment type="pathway">
    <text evidence="1">Cofactor biosynthesis; ubiquinone biosynthesis.</text>
</comment>
<evidence type="ECO:0000256" key="1">
    <source>
        <dbReference type="ARBA" id="ARBA00004749"/>
    </source>
</evidence>